<feature type="domain" description="MIT" evidence="1">
    <location>
        <begin position="74"/>
        <end position="151"/>
    </location>
</feature>
<evidence type="ECO:0000259" key="1">
    <source>
        <dbReference type="SMART" id="SM00745"/>
    </source>
</evidence>
<reference evidence="2 3" key="1">
    <citation type="journal article" date="2013" name="Curr. Biol.">
        <title>Shared signatures of parasitism and phylogenomics unite Cryptomycota and microsporidia.</title>
        <authorList>
            <person name="James T.Y."/>
            <person name="Pelin A."/>
            <person name="Bonen L."/>
            <person name="Ahrendt S."/>
            <person name="Sain D."/>
            <person name="Corradi N."/>
            <person name="Stajich J.E."/>
        </authorList>
    </citation>
    <scope>NUCLEOTIDE SEQUENCE [LARGE SCALE GENOMIC DNA]</scope>
    <source>
        <strain evidence="2 3">CSF55</strain>
    </source>
</reference>
<sequence length="160" mass="18457">MNHELVKLLNEANNHFHSYEYLDALEKYDIVQKSLQSLITTEQKEENIRIIGSNLVDVTCRIRVVQKKLEFSIKKRTFEALSFVKEAVEYDENGDVKNAIENYMKSLKSLHDTLKLRPDAAVTNVIKYRISMYTKRTAYLKALCMSGNIDAVKGNRRAAP</sequence>
<evidence type="ECO:0000313" key="3">
    <source>
        <dbReference type="Proteomes" id="UP000030755"/>
    </source>
</evidence>
<dbReference type="Pfam" id="PF04212">
    <property type="entry name" value="MIT"/>
    <property type="match status" value="1"/>
</dbReference>
<dbReference type="EMBL" id="KE560897">
    <property type="protein sequence ID" value="EPZ35015.1"/>
    <property type="molecule type" value="Genomic_DNA"/>
</dbReference>
<name>A0A075AXI0_ROZAC</name>
<dbReference type="SMART" id="SM00745">
    <property type="entry name" value="MIT"/>
    <property type="match status" value="1"/>
</dbReference>
<dbReference type="AlphaFoldDB" id="A0A075AXI0"/>
<dbReference type="InterPro" id="IPR007330">
    <property type="entry name" value="MIT_dom"/>
</dbReference>
<keyword evidence="3" id="KW-1185">Reference proteome</keyword>
<proteinExistence type="predicted"/>
<protein>
    <recommendedName>
        <fullName evidence="1">MIT domain-containing protein</fullName>
    </recommendedName>
</protein>
<organism evidence="2 3">
    <name type="scientific">Rozella allomycis (strain CSF55)</name>
    <dbReference type="NCBI Taxonomy" id="988480"/>
    <lineage>
        <taxon>Eukaryota</taxon>
        <taxon>Fungi</taxon>
        <taxon>Fungi incertae sedis</taxon>
        <taxon>Cryptomycota</taxon>
        <taxon>Cryptomycota incertae sedis</taxon>
        <taxon>Rozella</taxon>
    </lineage>
</organism>
<gene>
    <name evidence="2" type="ORF">O9G_003201</name>
</gene>
<dbReference type="SUPFAM" id="SSF116846">
    <property type="entry name" value="MIT domain"/>
    <property type="match status" value="1"/>
</dbReference>
<evidence type="ECO:0000313" key="2">
    <source>
        <dbReference type="EMBL" id="EPZ35015.1"/>
    </source>
</evidence>
<dbReference type="Proteomes" id="UP000030755">
    <property type="component" value="Unassembled WGS sequence"/>
</dbReference>
<dbReference type="Gene3D" id="1.20.58.80">
    <property type="entry name" value="Phosphotransferase system, lactose/cellobiose-type IIA subunit"/>
    <property type="match status" value="1"/>
</dbReference>
<dbReference type="InterPro" id="IPR036181">
    <property type="entry name" value="MIT_dom_sf"/>
</dbReference>
<accession>A0A075AXI0</accession>
<dbReference type="HOGENOM" id="CLU_1653131_0_0_1"/>